<dbReference type="EMBL" id="JBBPBN010000029">
    <property type="protein sequence ID" value="KAK9006215.1"/>
    <property type="molecule type" value="Genomic_DNA"/>
</dbReference>
<feature type="compositionally biased region" description="Polar residues" evidence="1">
    <location>
        <begin position="63"/>
        <end position="75"/>
    </location>
</feature>
<keyword evidence="3" id="KW-1185">Reference proteome</keyword>
<dbReference type="Proteomes" id="UP001396334">
    <property type="component" value="Unassembled WGS sequence"/>
</dbReference>
<evidence type="ECO:0000313" key="2">
    <source>
        <dbReference type="EMBL" id="KAK9006215.1"/>
    </source>
</evidence>
<feature type="region of interest" description="Disordered" evidence="1">
    <location>
        <begin position="1"/>
        <end position="75"/>
    </location>
</feature>
<name>A0ABR2R096_9ROSI</name>
<evidence type="ECO:0000313" key="3">
    <source>
        <dbReference type="Proteomes" id="UP001396334"/>
    </source>
</evidence>
<proteinExistence type="predicted"/>
<feature type="compositionally biased region" description="Polar residues" evidence="1">
    <location>
        <begin position="1"/>
        <end position="17"/>
    </location>
</feature>
<feature type="compositionally biased region" description="Polar residues" evidence="1">
    <location>
        <begin position="28"/>
        <end position="53"/>
    </location>
</feature>
<gene>
    <name evidence="2" type="ORF">V6N11_035260</name>
</gene>
<accession>A0ABR2R096</accession>
<evidence type="ECO:0000256" key="1">
    <source>
        <dbReference type="SAM" id="MobiDB-lite"/>
    </source>
</evidence>
<protein>
    <submittedName>
        <fullName evidence="2">Uncharacterized protein</fullName>
    </submittedName>
</protein>
<sequence length="75" mass="7713">MFDFRSQGNSAANTHVSGSAPDVPVDTVTGTQASDNTSSDTLGNATPTMSNNKNQEDLVGEVQGSSDIVSDHATQ</sequence>
<reference evidence="2 3" key="1">
    <citation type="journal article" date="2024" name="G3 (Bethesda)">
        <title>Genome assembly of Hibiscus sabdariffa L. provides insights into metabolisms of medicinal natural products.</title>
        <authorList>
            <person name="Kim T."/>
        </authorList>
    </citation>
    <scope>NUCLEOTIDE SEQUENCE [LARGE SCALE GENOMIC DNA]</scope>
    <source>
        <strain evidence="2">TK-2024</strain>
        <tissue evidence="2">Old leaves</tissue>
    </source>
</reference>
<comment type="caution">
    <text evidence="2">The sequence shown here is derived from an EMBL/GenBank/DDBJ whole genome shotgun (WGS) entry which is preliminary data.</text>
</comment>
<organism evidence="2 3">
    <name type="scientific">Hibiscus sabdariffa</name>
    <name type="common">roselle</name>
    <dbReference type="NCBI Taxonomy" id="183260"/>
    <lineage>
        <taxon>Eukaryota</taxon>
        <taxon>Viridiplantae</taxon>
        <taxon>Streptophyta</taxon>
        <taxon>Embryophyta</taxon>
        <taxon>Tracheophyta</taxon>
        <taxon>Spermatophyta</taxon>
        <taxon>Magnoliopsida</taxon>
        <taxon>eudicotyledons</taxon>
        <taxon>Gunneridae</taxon>
        <taxon>Pentapetalae</taxon>
        <taxon>rosids</taxon>
        <taxon>malvids</taxon>
        <taxon>Malvales</taxon>
        <taxon>Malvaceae</taxon>
        <taxon>Malvoideae</taxon>
        <taxon>Hibiscus</taxon>
    </lineage>
</organism>